<sequence length="242" mass="27360">MPFRRLPFQPQTRGLAIPMRFYGQFSPPVDQFIFERYFRERGRPGTYIECGAFDGITESSCFVLAESLGWKAINIEASPMVFKKLTVNRPNATNLHLALSDRNGHVSFLHVHHPTHGVNFGNGSVQHQPEHRASLDAEGCSYSTHQVRAITYRDLVQNIGLSEIELMVLDIEGHEMAALNGMEGSSVLPEVFCIEFGHIGLERLNSRMRSLGYEFDTISHANAFYFRNDVAPTYKAPINDRN</sequence>
<dbReference type="RefSeq" id="WP_114770587.1">
    <property type="nucleotide sequence ID" value="NZ_QQBB01000005.1"/>
</dbReference>
<keyword evidence="2" id="KW-0808">Transferase</keyword>
<dbReference type="GO" id="GO:0005886">
    <property type="term" value="C:plasma membrane"/>
    <property type="evidence" value="ECO:0007669"/>
    <property type="project" value="TreeGrafter"/>
</dbReference>
<dbReference type="InterPro" id="IPR029063">
    <property type="entry name" value="SAM-dependent_MTases_sf"/>
</dbReference>
<dbReference type="NCBIfam" id="TIGR01444">
    <property type="entry name" value="fkbM_fam"/>
    <property type="match status" value="1"/>
</dbReference>
<feature type="domain" description="Methyltransferase FkbM" evidence="1">
    <location>
        <begin position="49"/>
        <end position="214"/>
    </location>
</feature>
<evidence type="ECO:0000313" key="3">
    <source>
        <dbReference type="Proteomes" id="UP000254925"/>
    </source>
</evidence>
<dbReference type="EMBL" id="QQBB01000005">
    <property type="protein sequence ID" value="RDI58561.1"/>
    <property type="molecule type" value="Genomic_DNA"/>
</dbReference>
<comment type="caution">
    <text evidence="2">The sequence shown here is derived from an EMBL/GenBank/DDBJ whole genome shotgun (WGS) entry which is preliminary data.</text>
</comment>
<dbReference type="Gene3D" id="3.40.50.150">
    <property type="entry name" value="Vaccinia Virus protein VP39"/>
    <property type="match status" value="1"/>
</dbReference>
<dbReference type="InterPro" id="IPR006342">
    <property type="entry name" value="FkbM_mtfrase"/>
</dbReference>
<dbReference type="GO" id="GO:0016197">
    <property type="term" value="P:endosomal transport"/>
    <property type="evidence" value="ECO:0007669"/>
    <property type="project" value="TreeGrafter"/>
</dbReference>
<reference evidence="2 3" key="1">
    <citation type="submission" date="2018-07" db="EMBL/GenBank/DDBJ databases">
        <title>Genomic Encyclopedia of Type Strains, Phase IV (KMG-IV): sequencing the most valuable type-strain genomes for metagenomic binning, comparative biology and taxonomic classification.</title>
        <authorList>
            <person name="Goeker M."/>
        </authorList>
    </citation>
    <scope>NUCLEOTIDE SEQUENCE [LARGE SCALE GENOMIC DNA]</scope>
    <source>
        <strain evidence="2 3">DSM 14364</strain>
    </source>
</reference>
<dbReference type="GO" id="GO:0032259">
    <property type="term" value="P:methylation"/>
    <property type="evidence" value="ECO:0007669"/>
    <property type="project" value="UniProtKB-KW"/>
</dbReference>
<dbReference type="GO" id="GO:0008168">
    <property type="term" value="F:methyltransferase activity"/>
    <property type="evidence" value="ECO:0007669"/>
    <property type="project" value="UniProtKB-KW"/>
</dbReference>
<proteinExistence type="predicted"/>
<name>A0A370HKG0_9HYPH</name>
<dbReference type="SUPFAM" id="SSF53335">
    <property type="entry name" value="S-adenosyl-L-methionine-dependent methyltransferases"/>
    <property type="match status" value="1"/>
</dbReference>
<evidence type="ECO:0000259" key="1">
    <source>
        <dbReference type="Pfam" id="PF05050"/>
    </source>
</evidence>
<keyword evidence="2" id="KW-0489">Methyltransferase</keyword>
<accession>A0A370HKG0</accession>
<dbReference type="PANTHER" id="PTHR34009:SF2">
    <property type="entry name" value="PROTEIN STAR"/>
    <property type="match status" value="1"/>
</dbReference>
<dbReference type="AlphaFoldDB" id="A0A370HKG0"/>
<dbReference type="GO" id="GO:0006888">
    <property type="term" value="P:endoplasmic reticulum to Golgi vesicle-mediated transport"/>
    <property type="evidence" value="ECO:0007669"/>
    <property type="project" value="TreeGrafter"/>
</dbReference>
<organism evidence="2 3">
    <name type="scientific">Microvirga subterranea</name>
    <dbReference type="NCBI Taxonomy" id="186651"/>
    <lineage>
        <taxon>Bacteria</taxon>
        <taxon>Pseudomonadati</taxon>
        <taxon>Pseudomonadota</taxon>
        <taxon>Alphaproteobacteria</taxon>
        <taxon>Hyphomicrobiales</taxon>
        <taxon>Methylobacteriaceae</taxon>
        <taxon>Microvirga</taxon>
    </lineage>
</organism>
<dbReference type="OrthoDB" id="938855at2"/>
<dbReference type="GO" id="GO:0005737">
    <property type="term" value="C:cytoplasm"/>
    <property type="evidence" value="ECO:0007669"/>
    <property type="project" value="GOC"/>
</dbReference>
<dbReference type="InterPro" id="IPR053202">
    <property type="entry name" value="EGF_Rcpt_Signaling_Reg"/>
</dbReference>
<protein>
    <submittedName>
        <fullName evidence="2">FkbM family methyltransferase</fullName>
    </submittedName>
</protein>
<gene>
    <name evidence="2" type="ORF">DES45_10584</name>
</gene>
<evidence type="ECO:0000313" key="2">
    <source>
        <dbReference type="EMBL" id="RDI58561.1"/>
    </source>
</evidence>
<dbReference type="Proteomes" id="UP000254925">
    <property type="component" value="Unassembled WGS sequence"/>
</dbReference>
<dbReference type="PANTHER" id="PTHR34009">
    <property type="entry name" value="PROTEIN STAR"/>
    <property type="match status" value="1"/>
</dbReference>
<keyword evidence="3" id="KW-1185">Reference proteome</keyword>
<dbReference type="Pfam" id="PF05050">
    <property type="entry name" value="Methyltransf_21"/>
    <property type="match status" value="1"/>
</dbReference>